<feature type="region of interest" description="Disordered" evidence="1">
    <location>
        <begin position="253"/>
        <end position="273"/>
    </location>
</feature>
<proteinExistence type="predicted"/>
<evidence type="ECO:0000256" key="1">
    <source>
        <dbReference type="SAM" id="MobiDB-lite"/>
    </source>
</evidence>
<dbReference type="AlphaFoldDB" id="G0PE35"/>
<dbReference type="OrthoDB" id="5780929at2759"/>
<evidence type="ECO:0008006" key="4">
    <source>
        <dbReference type="Google" id="ProtNLM"/>
    </source>
</evidence>
<evidence type="ECO:0000313" key="2">
    <source>
        <dbReference type="EMBL" id="EGT52654.1"/>
    </source>
</evidence>
<evidence type="ECO:0000313" key="3">
    <source>
        <dbReference type="Proteomes" id="UP000008068"/>
    </source>
</evidence>
<dbReference type="STRING" id="135651.G0PE35"/>
<sequence>MQRHERIRFFISEQCRSRDPTFRSHFFPKQILLGDQVLPLLEGSQLTFRVNENKKICFRIRLRTDDENIPLNIGMPITQLESISIKEPTKKHPEPTIVFLLKNVALDRFVNIAGPSLDNPVGDGNRRSMSRYLTVLLRNDPAMEVQPNQVYCRVIVQNNKFTFPFTTAKKQLIKDVKCTWLDLLDDELDRRSKTGMTYEREKIAEMDDEAWDWFMGFQKLKWVIDEEGGYCLERRQIVLNECSASIAPSVASGVETDGSEHGNCSVSQTSSPQ</sequence>
<dbReference type="InParanoid" id="G0PE35"/>
<gene>
    <name evidence="2" type="ORF">CAEBREN_20108</name>
</gene>
<organism evidence="3">
    <name type="scientific">Caenorhabditis brenneri</name>
    <name type="common">Nematode worm</name>
    <dbReference type="NCBI Taxonomy" id="135651"/>
    <lineage>
        <taxon>Eukaryota</taxon>
        <taxon>Metazoa</taxon>
        <taxon>Ecdysozoa</taxon>
        <taxon>Nematoda</taxon>
        <taxon>Chromadorea</taxon>
        <taxon>Rhabditida</taxon>
        <taxon>Rhabditina</taxon>
        <taxon>Rhabditomorpha</taxon>
        <taxon>Rhabditoidea</taxon>
        <taxon>Rhabditidae</taxon>
        <taxon>Peloderinae</taxon>
        <taxon>Caenorhabditis</taxon>
    </lineage>
</organism>
<protein>
    <recommendedName>
        <fullName evidence="4">MSP domain-containing protein</fullName>
    </recommendedName>
</protein>
<keyword evidence="3" id="KW-1185">Reference proteome</keyword>
<name>G0PE35_CAEBE</name>
<dbReference type="FunCoup" id="G0PE35">
    <property type="interactions" value="1214"/>
</dbReference>
<dbReference type="Proteomes" id="UP000008068">
    <property type="component" value="Unassembled WGS sequence"/>
</dbReference>
<reference evidence="3" key="1">
    <citation type="submission" date="2011-07" db="EMBL/GenBank/DDBJ databases">
        <authorList>
            <consortium name="Caenorhabditis brenneri Sequencing and Analysis Consortium"/>
            <person name="Wilson R.K."/>
        </authorList>
    </citation>
    <scope>NUCLEOTIDE SEQUENCE [LARGE SCALE GENOMIC DNA]</scope>
    <source>
        <strain evidence="3">PB2801</strain>
    </source>
</reference>
<dbReference type="HOGENOM" id="CLU_084580_0_0_1"/>
<dbReference type="eggNOG" id="ENOG502TGXU">
    <property type="taxonomic scope" value="Eukaryota"/>
</dbReference>
<accession>G0PE35</accession>
<dbReference type="EMBL" id="GL380302">
    <property type="protein sequence ID" value="EGT52654.1"/>
    <property type="molecule type" value="Genomic_DNA"/>
</dbReference>
<dbReference type="OMA" id="EAWDWLM"/>
<feature type="compositionally biased region" description="Polar residues" evidence="1">
    <location>
        <begin position="262"/>
        <end position="273"/>
    </location>
</feature>